<dbReference type="EMBL" id="PKPP01009371">
    <property type="protein sequence ID" value="PWA48413.1"/>
    <property type="molecule type" value="Genomic_DNA"/>
</dbReference>
<gene>
    <name evidence="4" type="ORF">CTI12_AA491270</name>
</gene>
<keyword evidence="3" id="KW-0964">Secreted</keyword>
<comment type="caution">
    <text evidence="4">The sequence shown here is derived from an EMBL/GenBank/DDBJ whole genome shotgun (WGS) entry which is preliminary data.</text>
</comment>
<name>A0A2U1LHF1_ARTAN</name>
<evidence type="ECO:0000313" key="5">
    <source>
        <dbReference type="Proteomes" id="UP000245207"/>
    </source>
</evidence>
<dbReference type="SUPFAM" id="SSF102198">
    <property type="entry name" value="Putative cyclase"/>
    <property type="match status" value="1"/>
</dbReference>
<sequence length="92" mass="10238">MPSWDSEDGVGEIISLPRSMKNGSLANNSKMKIETHIGTHVDAPGHVFDRYFDLGFDVDTLDLYVLNGELEPKGDRGSTIAPKKRERRSCDC</sequence>
<dbReference type="PANTHER" id="PTHR31118">
    <property type="entry name" value="CYCLASE-LIKE PROTEIN 2"/>
    <property type="match status" value="1"/>
</dbReference>
<dbReference type="Proteomes" id="UP000245207">
    <property type="component" value="Unassembled WGS sequence"/>
</dbReference>
<dbReference type="GO" id="GO:0019441">
    <property type="term" value="P:L-tryptophan catabolic process to kynurenine"/>
    <property type="evidence" value="ECO:0007669"/>
    <property type="project" value="InterPro"/>
</dbReference>
<accession>A0A2U1LHF1</accession>
<dbReference type="InterPro" id="IPR007325">
    <property type="entry name" value="KFase/CYL"/>
</dbReference>
<comment type="similarity">
    <text evidence="2">Belongs to the Cyclase 1 superfamily.</text>
</comment>
<evidence type="ECO:0000256" key="2">
    <source>
        <dbReference type="ARBA" id="ARBA00007865"/>
    </source>
</evidence>
<evidence type="ECO:0008006" key="6">
    <source>
        <dbReference type="Google" id="ProtNLM"/>
    </source>
</evidence>
<dbReference type="AlphaFoldDB" id="A0A2U1LHF1"/>
<dbReference type="STRING" id="35608.A0A2U1LHF1"/>
<keyword evidence="5" id="KW-1185">Reference proteome</keyword>
<dbReference type="GO" id="GO:0004061">
    <property type="term" value="F:arylformamidase activity"/>
    <property type="evidence" value="ECO:0007669"/>
    <property type="project" value="InterPro"/>
</dbReference>
<protein>
    <recommendedName>
        <fullName evidence="6">Cyclase family protein</fullName>
    </recommendedName>
</protein>
<dbReference type="Pfam" id="PF04199">
    <property type="entry name" value="Cyclase"/>
    <property type="match status" value="1"/>
</dbReference>
<evidence type="ECO:0000256" key="1">
    <source>
        <dbReference type="ARBA" id="ARBA00004498"/>
    </source>
</evidence>
<keyword evidence="3" id="KW-0272">Extracellular matrix</keyword>
<dbReference type="PANTHER" id="PTHR31118:SF12">
    <property type="entry name" value="CYCLASE-LIKE PROTEIN 2"/>
    <property type="match status" value="1"/>
</dbReference>
<dbReference type="OrthoDB" id="7108654at2759"/>
<reference evidence="4 5" key="1">
    <citation type="journal article" date="2018" name="Mol. Plant">
        <title>The genome of Artemisia annua provides insight into the evolution of Asteraceae family and artemisinin biosynthesis.</title>
        <authorList>
            <person name="Shen Q."/>
            <person name="Zhang L."/>
            <person name="Liao Z."/>
            <person name="Wang S."/>
            <person name="Yan T."/>
            <person name="Shi P."/>
            <person name="Liu M."/>
            <person name="Fu X."/>
            <person name="Pan Q."/>
            <person name="Wang Y."/>
            <person name="Lv Z."/>
            <person name="Lu X."/>
            <person name="Zhang F."/>
            <person name="Jiang W."/>
            <person name="Ma Y."/>
            <person name="Chen M."/>
            <person name="Hao X."/>
            <person name="Li L."/>
            <person name="Tang Y."/>
            <person name="Lv G."/>
            <person name="Zhou Y."/>
            <person name="Sun X."/>
            <person name="Brodelius P.E."/>
            <person name="Rose J.K.C."/>
            <person name="Tang K."/>
        </authorList>
    </citation>
    <scope>NUCLEOTIDE SEQUENCE [LARGE SCALE GENOMIC DNA]</scope>
    <source>
        <strain evidence="5">cv. Huhao1</strain>
        <tissue evidence="4">Leaf</tissue>
    </source>
</reference>
<comment type="subcellular location">
    <subcellularLocation>
        <location evidence="1">Secreted</location>
        <location evidence="1">Extracellular space</location>
        <location evidence="1">Extracellular matrix</location>
    </subcellularLocation>
</comment>
<evidence type="ECO:0000313" key="4">
    <source>
        <dbReference type="EMBL" id="PWA48413.1"/>
    </source>
</evidence>
<proteinExistence type="inferred from homology"/>
<dbReference type="Gene3D" id="3.50.30.50">
    <property type="entry name" value="Putative cyclase"/>
    <property type="match status" value="1"/>
</dbReference>
<dbReference type="InterPro" id="IPR037175">
    <property type="entry name" value="KFase_sf"/>
</dbReference>
<organism evidence="4 5">
    <name type="scientific">Artemisia annua</name>
    <name type="common">Sweet wormwood</name>
    <dbReference type="NCBI Taxonomy" id="35608"/>
    <lineage>
        <taxon>Eukaryota</taxon>
        <taxon>Viridiplantae</taxon>
        <taxon>Streptophyta</taxon>
        <taxon>Embryophyta</taxon>
        <taxon>Tracheophyta</taxon>
        <taxon>Spermatophyta</taxon>
        <taxon>Magnoliopsida</taxon>
        <taxon>eudicotyledons</taxon>
        <taxon>Gunneridae</taxon>
        <taxon>Pentapetalae</taxon>
        <taxon>asterids</taxon>
        <taxon>campanulids</taxon>
        <taxon>Asterales</taxon>
        <taxon>Asteraceae</taxon>
        <taxon>Asteroideae</taxon>
        <taxon>Anthemideae</taxon>
        <taxon>Artemisiinae</taxon>
        <taxon>Artemisia</taxon>
    </lineage>
</organism>
<evidence type="ECO:0000256" key="3">
    <source>
        <dbReference type="ARBA" id="ARBA00022530"/>
    </source>
</evidence>